<gene>
    <name evidence="2" type="ORF">M427DRAFT_319818</name>
</gene>
<feature type="compositionally biased region" description="Polar residues" evidence="1">
    <location>
        <begin position="17"/>
        <end position="29"/>
    </location>
</feature>
<keyword evidence="3" id="KW-1185">Reference proteome</keyword>
<dbReference type="EMBL" id="KQ965760">
    <property type="protein sequence ID" value="KXS15651.1"/>
    <property type="molecule type" value="Genomic_DNA"/>
</dbReference>
<evidence type="ECO:0000256" key="1">
    <source>
        <dbReference type="SAM" id="MobiDB-lite"/>
    </source>
</evidence>
<dbReference type="Proteomes" id="UP000070544">
    <property type="component" value="Unassembled WGS sequence"/>
</dbReference>
<reference evidence="2 3" key="1">
    <citation type="journal article" date="2015" name="Genome Biol. Evol.">
        <title>Phylogenomic analyses indicate that early fungi evolved digesting cell walls of algal ancestors of land plants.</title>
        <authorList>
            <person name="Chang Y."/>
            <person name="Wang S."/>
            <person name="Sekimoto S."/>
            <person name="Aerts A.L."/>
            <person name="Choi C."/>
            <person name="Clum A."/>
            <person name="LaButti K.M."/>
            <person name="Lindquist E.A."/>
            <person name="Yee Ngan C."/>
            <person name="Ohm R.A."/>
            <person name="Salamov A.A."/>
            <person name="Grigoriev I.V."/>
            <person name="Spatafora J.W."/>
            <person name="Berbee M.L."/>
        </authorList>
    </citation>
    <scope>NUCLEOTIDE SEQUENCE [LARGE SCALE GENOMIC DNA]</scope>
    <source>
        <strain evidence="2 3">JEL478</strain>
    </source>
</reference>
<organism evidence="2 3">
    <name type="scientific">Gonapodya prolifera (strain JEL478)</name>
    <name type="common">Monoblepharis prolifera</name>
    <dbReference type="NCBI Taxonomy" id="1344416"/>
    <lineage>
        <taxon>Eukaryota</taxon>
        <taxon>Fungi</taxon>
        <taxon>Fungi incertae sedis</taxon>
        <taxon>Chytridiomycota</taxon>
        <taxon>Chytridiomycota incertae sedis</taxon>
        <taxon>Monoblepharidomycetes</taxon>
        <taxon>Monoblepharidales</taxon>
        <taxon>Gonapodyaceae</taxon>
        <taxon>Gonapodya</taxon>
    </lineage>
</organism>
<name>A0A139AFR1_GONPJ</name>
<proteinExistence type="predicted"/>
<sequence length="203" mass="22560">MQKGGIQRLSMTIARPSVNQSVIENNQPRAESPGAPLFEPNPSSAQTRLPRTAPGLRELRPLSPRPLSQGAFLRPPRVCAKPATPAQTSHFKRHTKAHKGTAPFTEAKMFLKEAWFGPSAGIDALPPTIVPFPMKTQCSVRGCETTAWYPIHESRSTCRIQRGRLATLERYISCVTSQWETAWRLSWQTSSPRLSPVTSRQSC</sequence>
<accession>A0A139AFR1</accession>
<evidence type="ECO:0000313" key="2">
    <source>
        <dbReference type="EMBL" id="KXS15651.1"/>
    </source>
</evidence>
<evidence type="ECO:0000313" key="3">
    <source>
        <dbReference type="Proteomes" id="UP000070544"/>
    </source>
</evidence>
<feature type="region of interest" description="Disordered" evidence="1">
    <location>
        <begin position="1"/>
        <end position="71"/>
    </location>
</feature>
<dbReference type="AlphaFoldDB" id="A0A139AFR1"/>
<protein>
    <submittedName>
        <fullName evidence="2">Uncharacterized protein</fullName>
    </submittedName>
</protein>